<dbReference type="Proteomes" id="UP000433406">
    <property type="component" value="Unassembled WGS sequence"/>
</dbReference>
<dbReference type="RefSeq" id="WP_171896982.1">
    <property type="nucleotide sequence ID" value="NZ_CP053660.1"/>
</dbReference>
<dbReference type="PANTHER" id="PTHR48081:SF8">
    <property type="entry name" value="ALPHA_BETA HYDROLASE FOLD-3 DOMAIN-CONTAINING PROTEIN-RELATED"/>
    <property type="match status" value="1"/>
</dbReference>
<keyword evidence="5" id="KW-1185">Reference proteome</keyword>
<gene>
    <name evidence="4" type="ORF">GGQ22_13230</name>
</gene>
<accession>A0A6I3JD87</accession>
<protein>
    <submittedName>
        <fullName evidence="4">Alpha/beta hydrolase fold domain-containing protein</fullName>
    </submittedName>
</protein>
<dbReference type="Pfam" id="PF07859">
    <property type="entry name" value="Abhydrolase_3"/>
    <property type="match status" value="1"/>
</dbReference>
<dbReference type="InterPro" id="IPR050300">
    <property type="entry name" value="GDXG_lipolytic_enzyme"/>
</dbReference>
<feature type="domain" description="Alpha/beta hydrolase fold-3" evidence="3">
    <location>
        <begin position="86"/>
        <end position="288"/>
    </location>
</feature>
<dbReference type="AlphaFoldDB" id="A0A6I3JD87"/>
<evidence type="ECO:0000256" key="2">
    <source>
        <dbReference type="ARBA" id="ARBA00022801"/>
    </source>
</evidence>
<keyword evidence="2 4" id="KW-0378">Hydrolase</keyword>
<dbReference type="PANTHER" id="PTHR48081">
    <property type="entry name" value="AB HYDROLASE SUPERFAMILY PROTEIN C4A8.06C"/>
    <property type="match status" value="1"/>
</dbReference>
<comment type="caution">
    <text evidence="4">The sequence shown here is derived from an EMBL/GenBank/DDBJ whole genome shotgun (WGS) entry which is preliminary data.</text>
</comment>
<dbReference type="GO" id="GO:0016787">
    <property type="term" value="F:hydrolase activity"/>
    <property type="evidence" value="ECO:0007669"/>
    <property type="project" value="UniProtKB-KW"/>
</dbReference>
<evidence type="ECO:0000256" key="1">
    <source>
        <dbReference type="ARBA" id="ARBA00010515"/>
    </source>
</evidence>
<sequence>MAIDPQIDGLLQLMAGSGHPPMWQQSPEDARRGFRVLTVDLRDPAFVPEVAAVEDVTVPGAAGPLAARIYRPSAGSAGSAPLPTVAFFHGGGFVIGDLDTHDLTCRTIATLCEAVVVSVDYRLAPEHPFPAAPDDALAAAHWVADSLADLGGSDRMGVAGDSAGGNLSAVVAQAFRDEGRPLAGQLLVYPVTDMGGSYPSHTENAEGFFLDTQTMAWFGAQYVGDPSALGDPRLSPLHGRLDGLAPAVVVTAELDPLRDDGNAYARALAEAGVRVEHRVFPGMIHGFVDMGRHSAAAQAAIEETCALFRTVLHDEAGR</sequence>
<name>A0A6I3JD87_9ACTN</name>
<reference evidence="4 5" key="1">
    <citation type="submission" date="2019-10" db="EMBL/GenBank/DDBJ databases">
        <title>Nocardioides novel species isolated from the excrement of Marmot.</title>
        <authorList>
            <person name="Zhang G."/>
        </authorList>
    </citation>
    <scope>NUCLEOTIDE SEQUENCE [LARGE SCALE GENOMIC DNA]</scope>
    <source>
        <strain evidence="5">zg-579</strain>
    </source>
</reference>
<dbReference type="InterPro" id="IPR029058">
    <property type="entry name" value="AB_hydrolase_fold"/>
</dbReference>
<comment type="similarity">
    <text evidence="1">Belongs to the 'GDXG' lipolytic enzyme family.</text>
</comment>
<evidence type="ECO:0000313" key="5">
    <source>
        <dbReference type="Proteomes" id="UP000433406"/>
    </source>
</evidence>
<dbReference type="EMBL" id="WLCI01000013">
    <property type="protein sequence ID" value="MTB96045.1"/>
    <property type="molecule type" value="Genomic_DNA"/>
</dbReference>
<proteinExistence type="inferred from homology"/>
<dbReference type="SUPFAM" id="SSF53474">
    <property type="entry name" value="alpha/beta-Hydrolases"/>
    <property type="match status" value="1"/>
</dbReference>
<evidence type="ECO:0000259" key="3">
    <source>
        <dbReference type="Pfam" id="PF07859"/>
    </source>
</evidence>
<dbReference type="Gene3D" id="3.40.50.1820">
    <property type="entry name" value="alpha/beta hydrolase"/>
    <property type="match status" value="1"/>
</dbReference>
<organism evidence="4 5">
    <name type="scientific">Nocardioides marmotae</name>
    <dbReference type="NCBI Taxonomy" id="2663857"/>
    <lineage>
        <taxon>Bacteria</taxon>
        <taxon>Bacillati</taxon>
        <taxon>Actinomycetota</taxon>
        <taxon>Actinomycetes</taxon>
        <taxon>Propionibacteriales</taxon>
        <taxon>Nocardioidaceae</taxon>
        <taxon>Nocardioides</taxon>
    </lineage>
</organism>
<dbReference type="InterPro" id="IPR013094">
    <property type="entry name" value="AB_hydrolase_3"/>
</dbReference>
<evidence type="ECO:0000313" key="4">
    <source>
        <dbReference type="EMBL" id="MTB96045.1"/>
    </source>
</evidence>
<dbReference type="FunFam" id="3.40.50.1820:FF:000089">
    <property type="entry name" value="Alpha/beta hydrolase"/>
    <property type="match status" value="1"/>
</dbReference>